<dbReference type="EMBL" id="JBBWWR010000010">
    <property type="protein sequence ID" value="KAK8961077.1"/>
    <property type="molecule type" value="Genomic_DNA"/>
</dbReference>
<proteinExistence type="predicted"/>
<reference evidence="1 2" key="1">
    <citation type="journal article" date="2022" name="Nat. Plants">
        <title>Genomes of leafy and leafless Platanthera orchids illuminate the evolution of mycoheterotrophy.</title>
        <authorList>
            <person name="Li M.H."/>
            <person name="Liu K.W."/>
            <person name="Li Z."/>
            <person name="Lu H.C."/>
            <person name="Ye Q.L."/>
            <person name="Zhang D."/>
            <person name="Wang J.Y."/>
            <person name="Li Y.F."/>
            <person name="Zhong Z.M."/>
            <person name="Liu X."/>
            <person name="Yu X."/>
            <person name="Liu D.K."/>
            <person name="Tu X.D."/>
            <person name="Liu B."/>
            <person name="Hao Y."/>
            <person name="Liao X.Y."/>
            <person name="Jiang Y.T."/>
            <person name="Sun W.H."/>
            <person name="Chen J."/>
            <person name="Chen Y.Q."/>
            <person name="Ai Y."/>
            <person name="Zhai J.W."/>
            <person name="Wu S.S."/>
            <person name="Zhou Z."/>
            <person name="Hsiao Y.Y."/>
            <person name="Wu W.L."/>
            <person name="Chen Y.Y."/>
            <person name="Lin Y.F."/>
            <person name="Hsu J.L."/>
            <person name="Li C.Y."/>
            <person name="Wang Z.W."/>
            <person name="Zhao X."/>
            <person name="Zhong W.Y."/>
            <person name="Ma X.K."/>
            <person name="Ma L."/>
            <person name="Huang J."/>
            <person name="Chen G.Z."/>
            <person name="Huang M.Z."/>
            <person name="Huang L."/>
            <person name="Peng D.H."/>
            <person name="Luo Y.B."/>
            <person name="Zou S.Q."/>
            <person name="Chen S.P."/>
            <person name="Lan S."/>
            <person name="Tsai W.C."/>
            <person name="Van de Peer Y."/>
            <person name="Liu Z.J."/>
        </authorList>
    </citation>
    <scope>NUCLEOTIDE SEQUENCE [LARGE SCALE GENOMIC DNA]</scope>
    <source>
        <strain evidence="1">Lor288</strain>
    </source>
</reference>
<dbReference type="PANTHER" id="PTHR46812:SF1">
    <property type="entry name" value="CARBOXYMETHYLENEBUTENOLIDASE HOMOLOG"/>
    <property type="match status" value="1"/>
</dbReference>
<protein>
    <recommendedName>
        <fullName evidence="3">Dienelactone hydrolase domain-containing protein</fullName>
    </recommendedName>
</protein>
<keyword evidence="2" id="KW-1185">Reference proteome</keyword>
<dbReference type="PANTHER" id="PTHR46812">
    <property type="entry name" value="CARBOXYMETHYLENEBUTENOLIDASE HOMOLOG"/>
    <property type="match status" value="1"/>
</dbReference>
<gene>
    <name evidence="1" type="ORF">KSP40_PGU014786</name>
</gene>
<comment type="caution">
    <text evidence="1">The sequence shown here is derived from an EMBL/GenBank/DDBJ whole genome shotgun (WGS) entry which is preliminary data.</text>
</comment>
<evidence type="ECO:0000313" key="2">
    <source>
        <dbReference type="Proteomes" id="UP001412067"/>
    </source>
</evidence>
<dbReference type="InterPro" id="IPR029058">
    <property type="entry name" value="AB_hydrolase_fold"/>
</dbReference>
<evidence type="ECO:0000313" key="1">
    <source>
        <dbReference type="EMBL" id="KAK8961077.1"/>
    </source>
</evidence>
<dbReference type="Proteomes" id="UP001412067">
    <property type="component" value="Unassembled WGS sequence"/>
</dbReference>
<name>A0ABR2MA45_9ASPA</name>
<accession>A0ABR2MA45</accession>
<dbReference type="Gene3D" id="3.40.50.1820">
    <property type="entry name" value="alpha/beta hydrolase"/>
    <property type="match status" value="1"/>
</dbReference>
<organism evidence="1 2">
    <name type="scientific">Platanthera guangdongensis</name>
    <dbReference type="NCBI Taxonomy" id="2320717"/>
    <lineage>
        <taxon>Eukaryota</taxon>
        <taxon>Viridiplantae</taxon>
        <taxon>Streptophyta</taxon>
        <taxon>Embryophyta</taxon>
        <taxon>Tracheophyta</taxon>
        <taxon>Spermatophyta</taxon>
        <taxon>Magnoliopsida</taxon>
        <taxon>Liliopsida</taxon>
        <taxon>Asparagales</taxon>
        <taxon>Orchidaceae</taxon>
        <taxon>Orchidoideae</taxon>
        <taxon>Orchideae</taxon>
        <taxon>Orchidinae</taxon>
        <taxon>Platanthera</taxon>
    </lineage>
</organism>
<evidence type="ECO:0008006" key="3">
    <source>
        <dbReference type="Google" id="ProtNLM"/>
    </source>
</evidence>
<sequence>MLSICIMHFTARMHAFSNHKVSVLVQVQFDFDQSRQLCSHQKDKFDVLRTKVKLVDGEDDEACELVNGVELLIGEGDDSILAYLCTAVKNNNETGLLLLSDIFGFEDSSTRDFAYRWDAIVTSLRYQVILCIHLGFLWNMAIEILIVLVPDLFRGEPWKEGHTAAELEQWLARQQPDTVAKDIDSSTKWLIDEFTAAGISRKFGIVGFCFGVNA</sequence>
<dbReference type="InterPro" id="IPR042946">
    <property type="entry name" value="CMBL"/>
</dbReference>